<dbReference type="PANTHER" id="PTHR47756:SF2">
    <property type="entry name" value="BLL6612 PROTEIN"/>
    <property type="match status" value="1"/>
</dbReference>
<dbReference type="Pfam" id="PF04542">
    <property type="entry name" value="Sigma70_r2"/>
    <property type="match status" value="1"/>
</dbReference>
<sequence>MKNAELIPHLFRTEYRKIISVLCRHIGFEQIDIAEDIASDTFLSAAETWGLKGVPQNPAAWLYHVAKNKAKNHLQRNSIFENKIVPELKKTYSDSSEQEIDLSPQNIYDSQLQMMFTICHPSVSTEAQIGLSLRILCGFGIEEIADAFLTNKETINKRLFRAKEKLKEEKIKIELPELQEIDERLTTVLTTIYLLFNEGYYSVSGNKTLRKDLCLEAIRLCNMLVENEHTDKPQVNALLSLMCFHASRFEARQNDNGEQILYEEQDKNLWNTDLIGKGEYFFTRATTGTKISKYHLEAAIAYWHTQKSETKEKWENILQLYNQLLQMEYSPIAALNRTFALSKANGKEEAIREAEKLNLTDNHFYFTLLGELYTDIDNDKAKQNFQKALALAKTNSDKSAIRKKIDNL</sequence>
<dbReference type="Pfam" id="PF20239">
    <property type="entry name" value="DUF6596"/>
    <property type="match status" value="1"/>
</dbReference>
<dbReference type="GO" id="GO:0006352">
    <property type="term" value="P:DNA-templated transcription initiation"/>
    <property type="evidence" value="ECO:0007669"/>
    <property type="project" value="InterPro"/>
</dbReference>
<dbReference type="NCBIfam" id="TIGR02937">
    <property type="entry name" value="sigma70-ECF"/>
    <property type="match status" value="1"/>
</dbReference>
<evidence type="ECO:0000259" key="2">
    <source>
        <dbReference type="Pfam" id="PF20239"/>
    </source>
</evidence>
<dbReference type="InterPro" id="IPR007627">
    <property type="entry name" value="RNA_pol_sigma70_r2"/>
</dbReference>
<dbReference type="SUPFAM" id="SSF88659">
    <property type="entry name" value="Sigma3 and sigma4 domains of RNA polymerase sigma factors"/>
    <property type="match status" value="1"/>
</dbReference>
<dbReference type="InterPro" id="IPR013324">
    <property type="entry name" value="RNA_pol_sigma_r3/r4-like"/>
</dbReference>
<dbReference type="InterPro" id="IPR046531">
    <property type="entry name" value="DUF6596"/>
</dbReference>
<feature type="domain" description="DUF6596" evidence="2">
    <location>
        <begin position="184"/>
        <end position="285"/>
    </location>
</feature>
<evidence type="ECO:0000313" key="4">
    <source>
        <dbReference type="Proteomes" id="UP000298264"/>
    </source>
</evidence>
<dbReference type="InterPro" id="IPR013325">
    <property type="entry name" value="RNA_pol_sigma_r2"/>
</dbReference>
<dbReference type="OrthoDB" id="9780299at2"/>
<organism evidence="3 4">
    <name type="scientific">Leptospira ilyithenensis</name>
    <dbReference type="NCBI Taxonomy" id="2484901"/>
    <lineage>
        <taxon>Bacteria</taxon>
        <taxon>Pseudomonadati</taxon>
        <taxon>Spirochaetota</taxon>
        <taxon>Spirochaetia</taxon>
        <taxon>Leptospirales</taxon>
        <taxon>Leptospiraceae</taxon>
        <taxon>Leptospira</taxon>
    </lineage>
</organism>
<dbReference type="GO" id="GO:0003700">
    <property type="term" value="F:DNA-binding transcription factor activity"/>
    <property type="evidence" value="ECO:0007669"/>
    <property type="project" value="InterPro"/>
</dbReference>
<dbReference type="InterPro" id="IPR014284">
    <property type="entry name" value="RNA_pol_sigma-70_dom"/>
</dbReference>
<dbReference type="Gene3D" id="1.10.1740.10">
    <property type="match status" value="1"/>
</dbReference>
<dbReference type="Proteomes" id="UP000298264">
    <property type="component" value="Unassembled WGS sequence"/>
</dbReference>
<evidence type="ECO:0000259" key="1">
    <source>
        <dbReference type="Pfam" id="PF04542"/>
    </source>
</evidence>
<dbReference type="RefSeq" id="WP_135764546.1">
    <property type="nucleotide sequence ID" value="NZ_RQHV01000050.1"/>
</dbReference>
<accession>A0A4R9LQ10</accession>
<dbReference type="PANTHER" id="PTHR47756">
    <property type="entry name" value="BLL6612 PROTEIN-RELATED"/>
    <property type="match status" value="1"/>
</dbReference>
<proteinExistence type="predicted"/>
<gene>
    <name evidence="3" type="ORF">EHS11_11445</name>
</gene>
<dbReference type="SUPFAM" id="SSF88946">
    <property type="entry name" value="Sigma2 domain of RNA polymerase sigma factors"/>
    <property type="match status" value="1"/>
</dbReference>
<keyword evidence="4" id="KW-1185">Reference proteome</keyword>
<dbReference type="EMBL" id="RQHV01000050">
    <property type="protein sequence ID" value="TGN09695.1"/>
    <property type="molecule type" value="Genomic_DNA"/>
</dbReference>
<feature type="domain" description="RNA polymerase sigma-70 region 2" evidence="1">
    <location>
        <begin position="10"/>
        <end position="78"/>
    </location>
</feature>
<name>A0A4R9LQ10_9LEPT</name>
<evidence type="ECO:0000313" key="3">
    <source>
        <dbReference type="EMBL" id="TGN09695.1"/>
    </source>
</evidence>
<reference evidence="3" key="1">
    <citation type="journal article" date="2019" name="PLoS Negl. Trop. Dis.">
        <title>Revisiting the worldwide diversity of Leptospira species in the environment.</title>
        <authorList>
            <person name="Vincent A.T."/>
            <person name="Schiettekatte O."/>
            <person name="Bourhy P."/>
            <person name="Veyrier F.J."/>
            <person name="Picardeau M."/>
        </authorList>
    </citation>
    <scope>NUCLEOTIDE SEQUENCE [LARGE SCALE GENOMIC DNA]</scope>
    <source>
        <strain evidence="3">201400974</strain>
    </source>
</reference>
<protein>
    <submittedName>
        <fullName evidence="3">Sigma-70 family RNA polymerase sigma factor</fullName>
    </submittedName>
</protein>
<comment type="caution">
    <text evidence="3">The sequence shown here is derived from an EMBL/GenBank/DDBJ whole genome shotgun (WGS) entry which is preliminary data.</text>
</comment>
<dbReference type="AlphaFoldDB" id="A0A4R9LQ10"/>